<dbReference type="NCBIfam" id="NF004630">
    <property type="entry name" value="PRK05974.1"/>
    <property type="match status" value="1"/>
</dbReference>
<keyword evidence="1" id="KW-0963">Cytoplasm</keyword>
<evidence type="ECO:0000256" key="3">
    <source>
        <dbReference type="ARBA" id="ARBA00022741"/>
    </source>
</evidence>
<organism evidence="6">
    <name type="scientific">freshwater metagenome</name>
    <dbReference type="NCBI Taxonomy" id="449393"/>
    <lineage>
        <taxon>unclassified sequences</taxon>
        <taxon>metagenomes</taxon>
        <taxon>ecological metagenomes</taxon>
    </lineage>
</organism>
<dbReference type="Pfam" id="PF02700">
    <property type="entry name" value="PurS"/>
    <property type="match status" value="1"/>
</dbReference>
<dbReference type="EMBL" id="CAEZXP010000012">
    <property type="protein sequence ID" value="CAB4711498.1"/>
    <property type="molecule type" value="Genomic_DNA"/>
</dbReference>
<evidence type="ECO:0000256" key="1">
    <source>
        <dbReference type="ARBA" id="ARBA00022490"/>
    </source>
</evidence>
<dbReference type="SUPFAM" id="SSF82697">
    <property type="entry name" value="PurS-like"/>
    <property type="match status" value="1"/>
</dbReference>
<dbReference type="Gene3D" id="3.30.1280.10">
    <property type="entry name" value="Phosphoribosylformylglycinamidine synthase subunit PurS"/>
    <property type="match status" value="1"/>
</dbReference>
<evidence type="ECO:0000256" key="5">
    <source>
        <dbReference type="ARBA" id="ARBA00022840"/>
    </source>
</evidence>
<dbReference type="NCBIfam" id="TIGR00302">
    <property type="entry name" value="phosphoribosylformylglycinamidine synthase subunit PurS"/>
    <property type="match status" value="1"/>
</dbReference>
<reference evidence="6" key="1">
    <citation type="submission" date="2020-05" db="EMBL/GenBank/DDBJ databases">
        <authorList>
            <person name="Chiriac C."/>
            <person name="Salcher M."/>
            <person name="Ghai R."/>
            <person name="Kavagutti S V."/>
        </authorList>
    </citation>
    <scope>NUCLEOTIDE SEQUENCE</scope>
</reference>
<protein>
    <submittedName>
        <fullName evidence="6">Unannotated protein</fullName>
    </submittedName>
</protein>
<evidence type="ECO:0000313" key="6">
    <source>
        <dbReference type="EMBL" id="CAB4711498.1"/>
    </source>
</evidence>
<dbReference type="GO" id="GO:0006164">
    <property type="term" value="P:purine nucleotide biosynthetic process"/>
    <property type="evidence" value="ECO:0007669"/>
    <property type="project" value="UniProtKB-KW"/>
</dbReference>
<sequence>MKATILIRPKAGILDPQGQAVETGLGHLGFTVRNAHVGRLVELEVEATDSADAHAQIERMCEQLLANPLIESYEIVVEAAA</sequence>
<dbReference type="PANTHER" id="PTHR34696">
    <property type="entry name" value="PHOSPHORIBOSYLFORMYLGLYCINAMIDINE SYNTHASE SUBUNIT PURS"/>
    <property type="match status" value="1"/>
</dbReference>
<dbReference type="InterPro" id="IPR036604">
    <property type="entry name" value="PurS-like_sf"/>
</dbReference>
<dbReference type="HAMAP" id="MF_01926">
    <property type="entry name" value="PurS"/>
    <property type="match status" value="1"/>
</dbReference>
<accession>A0A6J6QRA8</accession>
<dbReference type="PANTHER" id="PTHR34696:SF1">
    <property type="entry name" value="PHOSPHORIBOSYLFORMYLGLYCINAMIDINE SYNTHASE SUBUNIT PURS"/>
    <property type="match status" value="1"/>
</dbReference>
<proteinExistence type="inferred from homology"/>
<keyword evidence="5" id="KW-0067">ATP-binding</keyword>
<name>A0A6J6QRA8_9ZZZZ</name>
<keyword evidence="2" id="KW-0436">Ligase</keyword>
<dbReference type="GO" id="GO:0005524">
    <property type="term" value="F:ATP binding"/>
    <property type="evidence" value="ECO:0007669"/>
    <property type="project" value="UniProtKB-KW"/>
</dbReference>
<evidence type="ECO:0000256" key="2">
    <source>
        <dbReference type="ARBA" id="ARBA00022598"/>
    </source>
</evidence>
<gene>
    <name evidence="6" type="ORF">UFOPK2399_02028</name>
</gene>
<keyword evidence="3" id="KW-0547">Nucleotide-binding</keyword>
<evidence type="ECO:0000256" key="4">
    <source>
        <dbReference type="ARBA" id="ARBA00022755"/>
    </source>
</evidence>
<dbReference type="GO" id="GO:0016874">
    <property type="term" value="F:ligase activity"/>
    <property type="evidence" value="ECO:0007669"/>
    <property type="project" value="UniProtKB-KW"/>
</dbReference>
<keyword evidence="4" id="KW-0658">Purine biosynthesis</keyword>
<dbReference type="AlphaFoldDB" id="A0A6J6QRA8"/>
<dbReference type="InterPro" id="IPR003850">
    <property type="entry name" value="PurS"/>
</dbReference>